<dbReference type="OMA" id="SKQCSIN"/>
<feature type="transmembrane region" description="Helical" evidence="1">
    <location>
        <begin position="150"/>
        <end position="169"/>
    </location>
</feature>
<keyword evidence="3" id="KW-1185">Reference proteome</keyword>
<reference evidence="2 3" key="1">
    <citation type="journal article" date="2011" name="Nat. Genet.">
        <title>The genome of the mesopolyploid crop species Brassica rapa.</title>
        <authorList>
            <consortium name="Brassica rapa Genome Sequencing Project Consortium"/>
            <person name="Wang X."/>
            <person name="Wang H."/>
            <person name="Wang J."/>
            <person name="Sun R."/>
            <person name="Wu J."/>
            <person name="Liu S."/>
            <person name="Bai Y."/>
            <person name="Mun J.H."/>
            <person name="Bancroft I."/>
            <person name="Cheng F."/>
            <person name="Huang S."/>
            <person name="Li X."/>
            <person name="Hua W."/>
            <person name="Wang J."/>
            <person name="Wang X."/>
            <person name="Freeling M."/>
            <person name="Pires J.C."/>
            <person name="Paterson A.H."/>
            <person name="Chalhoub B."/>
            <person name="Wang B."/>
            <person name="Hayward A."/>
            <person name="Sharpe A.G."/>
            <person name="Park B.S."/>
            <person name="Weisshaar B."/>
            <person name="Liu B."/>
            <person name="Li B."/>
            <person name="Liu B."/>
            <person name="Tong C."/>
            <person name="Song C."/>
            <person name="Duran C."/>
            <person name="Peng C."/>
            <person name="Geng C."/>
            <person name="Koh C."/>
            <person name="Lin C."/>
            <person name="Edwards D."/>
            <person name="Mu D."/>
            <person name="Shen D."/>
            <person name="Soumpourou E."/>
            <person name="Li F."/>
            <person name="Fraser F."/>
            <person name="Conant G."/>
            <person name="Lassalle G."/>
            <person name="King G.J."/>
            <person name="Bonnema G."/>
            <person name="Tang H."/>
            <person name="Wang H."/>
            <person name="Belcram H."/>
            <person name="Zhou H."/>
            <person name="Hirakawa H."/>
            <person name="Abe H."/>
            <person name="Guo H."/>
            <person name="Wang H."/>
            <person name="Jin H."/>
            <person name="Parkin I.A."/>
            <person name="Batley J."/>
            <person name="Kim J.S."/>
            <person name="Just J."/>
            <person name="Li J."/>
            <person name="Xu J."/>
            <person name="Deng J."/>
            <person name="Kim J.A."/>
            <person name="Li J."/>
            <person name="Yu J."/>
            <person name="Meng J."/>
            <person name="Wang J."/>
            <person name="Min J."/>
            <person name="Poulain J."/>
            <person name="Wang J."/>
            <person name="Hatakeyama K."/>
            <person name="Wu K."/>
            <person name="Wang L."/>
            <person name="Fang L."/>
            <person name="Trick M."/>
            <person name="Links M.G."/>
            <person name="Zhao M."/>
            <person name="Jin M."/>
            <person name="Ramchiary N."/>
            <person name="Drou N."/>
            <person name="Berkman P.J."/>
            <person name="Cai Q."/>
            <person name="Huang Q."/>
            <person name="Li R."/>
            <person name="Tabata S."/>
            <person name="Cheng S."/>
            <person name="Zhang S."/>
            <person name="Zhang S."/>
            <person name="Huang S."/>
            <person name="Sato S."/>
            <person name="Sun S."/>
            <person name="Kwon S.J."/>
            <person name="Choi S.R."/>
            <person name="Lee T.H."/>
            <person name="Fan W."/>
            <person name="Zhao X."/>
            <person name="Tan X."/>
            <person name="Xu X."/>
            <person name="Wang Y."/>
            <person name="Qiu Y."/>
            <person name="Yin Y."/>
            <person name="Li Y."/>
            <person name="Du Y."/>
            <person name="Liao Y."/>
            <person name="Lim Y."/>
            <person name="Narusaka Y."/>
            <person name="Wang Y."/>
            <person name="Wang Z."/>
            <person name="Li Z."/>
            <person name="Wang Z."/>
            <person name="Xiong Z."/>
            <person name="Zhang Z."/>
        </authorList>
    </citation>
    <scope>NUCLEOTIDE SEQUENCE [LARGE SCALE GENOMIC DNA]</scope>
    <source>
        <strain evidence="2 3">cv. Chiifu-401-42</strain>
    </source>
</reference>
<feature type="transmembrane region" description="Helical" evidence="1">
    <location>
        <begin position="332"/>
        <end position="353"/>
    </location>
</feature>
<dbReference type="PANTHER" id="PTHR31061">
    <property type="entry name" value="LD22376P"/>
    <property type="match status" value="1"/>
</dbReference>
<feature type="transmembrane region" description="Helical" evidence="1">
    <location>
        <begin position="365"/>
        <end position="386"/>
    </location>
</feature>
<dbReference type="Gramene" id="Bra037521.1">
    <property type="protein sequence ID" value="Bra037521.1-P"/>
    <property type="gene ID" value="Bra037521"/>
</dbReference>
<name>M4F8V9_BRACM</name>
<proteinExistence type="predicted"/>
<sequence>MNEDRFGFSLMRTELAMYEPIKSTDDGDQWREKKDIESASSLQISSHHGPYLPSDKERLVSLDVFRGITVAFLNTVKISLECFDVVVYVNKQLMILVDDVGGIFPAINHSPWDGVTLADFVMPFFLFIVGVSLAFAYKNLSCKYAATRKALLRSFKLLSLGLFLQGGFIHGLNNLTYGIDIEKIRVMGILQRIAIAYLVAALCEIWFKGNHNVTSELSMIKKYKFHWVVAFVITTTYLFMLYGLYVADWEYQISTQDQGSTTFLVKCGVRGNTGPGCNAVGMLDRMLLGIHHLYRKPVYARTKQCSIYSPHNGPLPPGAPSWCQAPFDPEGLLSSLMATVTCLVGLHYGHIITHFKDHKRRLNQWILRSFCLLMLGLALDLFGMHLNKPLYTLSYVCVTAGASGFLFSTIYLMVDVYGYKRASLVLQWMGIHALPIYVLIACNLVFLIIHGFYWKKPTNNLELESEEEKGGETSVCQETIVISHLHLLIPFSSHIHSFTYRIQSILVL</sequence>
<feature type="transmembrane region" description="Helical" evidence="1">
    <location>
        <begin position="392"/>
        <end position="414"/>
    </location>
</feature>
<feature type="transmembrane region" description="Helical" evidence="1">
    <location>
        <begin position="227"/>
        <end position="247"/>
    </location>
</feature>
<dbReference type="SUPFAM" id="SSF103473">
    <property type="entry name" value="MFS general substrate transporter"/>
    <property type="match status" value="1"/>
</dbReference>
<dbReference type="AlphaFoldDB" id="M4F8V9"/>
<dbReference type="STRING" id="51351.M4F8V9"/>
<feature type="transmembrane region" description="Helical" evidence="1">
    <location>
        <begin position="434"/>
        <end position="454"/>
    </location>
</feature>
<feature type="transmembrane region" description="Helical" evidence="1">
    <location>
        <begin position="189"/>
        <end position="207"/>
    </location>
</feature>
<keyword evidence="1" id="KW-1133">Transmembrane helix</keyword>
<dbReference type="HOGENOM" id="CLU_029171_1_1_1"/>
<feature type="transmembrane region" description="Helical" evidence="1">
    <location>
        <begin position="120"/>
        <end position="138"/>
    </location>
</feature>
<keyword evidence="1" id="KW-0812">Transmembrane</keyword>
<reference evidence="2" key="3">
    <citation type="submission" date="2023-03" db="UniProtKB">
        <authorList>
            <consortium name="EnsemblPlants"/>
        </authorList>
    </citation>
    <scope>IDENTIFICATION</scope>
    <source>
        <strain evidence="2">cv. Chiifu-401-42</strain>
    </source>
</reference>
<dbReference type="PANTHER" id="PTHR31061:SF24">
    <property type="entry name" value="LD22376P"/>
    <property type="match status" value="1"/>
</dbReference>
<protein>
    <recommendedName>
        <fullName evidence="4">Heparan-alpha-glucosaminide N-acetyltransferase catalytic domain-containing protein</fullName>
    </recommendedName>
</protein>
<keyword evidence="1" id="KW-0472">Membrane</keyword>
<dbReference type="eggNOG" id="KOG4683">
    <property type="taxonomic scope" value="Eukaryota"/>
</dbReference>
<evidence type="ECO:0008006" key="4">
    <source>
        <dbReference type="Google" id="ProtNLM"/>
    </source>
</evidence>
<accession>M4F8V9</accession>
<evidence type="ECO:0000313" key="3">
    <source>
        <dbReference type="Proteomes" id="UP000011750"/>
    </source>
</evidence>
<dbReference type="InterPro" id="IPR036259">
    <property type="entry name" value="MFS_trans_sf"/>
</dbReference>
<reference evidence="2 3" key="2">
    <citation type="journal article" date="2018" name="Hortic Res">
        <title>Improved Brassica rapa reference genome by single-molecule sequencing and chromosome conformation capture technologies.</title>
        <authorList>
            <person name="Zhang L."/>
            <person name="Cai X."/>
            <person name="Wu J."/>
            <person name="Liu M."/>
            <person name="Grob S."/>
            <person name="Cheng F."/>
            <person name="Liang J."/>
            <person name="Cai C."/>
            <person name="Liu Z."/>
            <person name="Liu B."/>
            <person name="Wang F."/>
            <person name="Li S."/>
            <person name="Liu F."/>
            <person name="Li X."/>
            <person name="Cheng L."/>
            <person name="Yang W."/>
            <person name="Li M.H."/>
            <person name="Grossniklaus U."/>
            <person name="Zheng H."/>
            <person name="Wang X."/>
        </authorList>
    </citation>
    <scope>NUCLEOTIDE SEQUENCE [LARGE SCALE GENOMIC DNA]</scope>
    <source>
        <strain evidence="2 3">cv. Chiifu-401-42</strain>
    </source>
</reference>
<evidence type="ECO:0000256" key="1">
    <source>
        <dbReference type="SAM" id="Phobius"/>
    </source>
</evidence>
<organism evidence="2 3">
    <name type="scientific">Brassica campestris</name>
    <name type="common">Field mustard</name>
    <dbReference type="NCBI Taxonomy" id="3711"/>
    <lineage>
        <taxon>Eukaryota</taxon>
        <taxon>Viridiplantae</taxon>
        <taxon>Streptophyta</taxon>
        <taxon>Embryophyta</taxon>
        <taxon>Tracheophyta</taxon>
        <taxon>Spermatophyta</taxon>
        <taxon>Magnoliopsida</taxon>
        <taxon>eudicotyledons</taxon>
        <taxon>Gunneridae</taxon>
        <taxon>Pentapetalae</taxon>
        <taxon>rosids</taxon>
        <taxon>malvids</taxon>
        <taxon>Brassicales</taxon>
        <taxon>Brassicaceae</taxon>
        <taxon>Brassiceae</taxon>
        <taxon>Brassica</taxon>
    </lineage>
</organism>
<dbReference type="Proteomes" id="UP000011750">
    <property type="component" value="Chromosome A06"/>
</dbReference>
<evidence type="ECO:0000313" key="2">
    <source>
        <dbReference type="EnsemblPlants" id="Bra037521.1-P"/>
    </source>
</evidence>
<dbReference type="EnsemblPlants" id="Bra037521.1">
    <property type="protein sequence ID" value="Bra037521.1-P"/>
    <property type="gene ID" value="Bra037521"/>
</dbReference>
<dbReference type="InParanoid" id="M4F8V9"/>
<dbReference type="FunCoup" id="M4F8V9">
    <property type="interactions" value="2010"/>
</dbReference>